<name>A0A0P9KYX4_PSESX</name>
<evidence type="ECO:0000313" key="2">
    <source>
        <dbReference type="Proteomes" id="UP000050297"/>
    </source>
</evidence>
<organism evidence="1 2">
    <name type="scientific">Pseudomonas syringae pv. aceris</name>
    <dbReference type="NCBI Taxonomy" id="199198"/>
    <lineage>
        <taxon>Bacteria</taxon>
        <taxon>Pseudomonadati</taxon>
        <taxon>Pseudomonadota</taxon>
        <taxon>Gammaproteobacteria</taxon>
        <taxon>Pseudomonadales</taxon>
        <taxon>Pseudomonadaceae</taxon>
        <taxon>Pseudomonas</taxon>
        <taxon>Pseudomonas syringae</taxon>
    </lineage>
</organism>
<proteinExistence type="predicted"/>
<reference evidence="1 2" key="1">
    <citation type="submission" date="2015-09" db="EMBL/GenBank/DDBJ databases">
        <title>Genome announcement of multiple Pseudomonas syringae strains.</title>
        <authorList>
            <person name="Thakur S."/>
            <person name="Wang P.W."/>
            <person name="Gong Y."/>
            <person name="Weir B.S."/>
            <person name="Guttman D.S."/>
        </authorList>
    </citation>
    <scope>NUCLEOTIDE SEQUENCE [LARGE SCALE GENOMIC DNA]</scope>
    <source>
        <strain evidence="1 2">ICMP2802</strain>
    </source>
</reference>
<dbReference type="PATRIC" id="fig|199198.5.peg.4815"/>
<sequence>MILMSNEFNDRFHRHGLDKFPEAETDMLRAQVKAMDDASKRLRTAFSLDAEPSNIFKAIPAAGDTQ</sequence>
<dbReference type="EMBL" id="LJPM01000589">
    <property type="protein sequence ID" value="KPW09179.1"/>
    <property type="molecule type" value="Genomic_DNA"/>
</dbReference>
<gene>
    <name evidence="1" type="ORF">ALO91_03385</name>
</gene>
<evidence type="ECO:0000313" key="1">
    <source>
        <dbReference type="EMBL" id="KPW09179.1"/>
    </source>
</evidence>
<dbReference type="Proteomes" id="UP000050297">
    <property type="component" value="Unassembled WGS sequence"/>
</dbReference>
<protein>
    <submittedName>
        <fullName evidence="1">Uncharacterized protein</fullName>
    </submittedName>
</protein>
<accession>A0A0P9KYX4</accession>
<dbReference type="AlphaFoldDB" id="A0A0P9KYX4"/>
<comment type="caution">
    <text evidence="1">The sequence shown here is derived from an EMBL/GenBank/DDBJ whole genome shotgun (WGS) entry which is preliminary data.</text>
</comment>